<evidence type="ECO:0000313" key="2">
    <source>
        <dbReference type="Proteomes" id="UP000268321"/>
    </source>
</evidence>
<dbReference type="Proteomes" id="UP000268321">
    <property type="component" value="Unassembled WGS sequence"/>
</dbReference>
<evidence type="ECO:0000313" key="1">
    <source>
        <dbReference type="EMBL" id="RKP29479.1"/>
    </source>
</evidence>
<proteinExistence type="predicted"/>
<dbReference type="EMBL" id="ML004485">
    <property type="protein sequence ID" value="RKP29479.1"/>
    <property type="molecule type" value="Genomic_DNA"/>
</dbReference>
<feature type="non-terminal residue" evidence="1">
    <location>
        <position position="1"/>
    </location>
</feature>
<keyword evidence="2" id="KW-1185">Reference proteome</keyword>
<organism evidence="1 2">
    <name type="scientific">Metschnikowia bicuspidata</name>
    <dbReference type="NCBI Taxonomy" id="27322"/>
    <lineage>
        <taxon>Eukaryota</taxon>
        <taxon>Fungi</taxon>
        <taxon>Dikarya</taxon>
        <taxon>Ascomycota</taxon>
        <taxon>Saccharomycotina</taxon>
        <taxon>Pichiomycetes</taxon>
        <taxon>Metschnikowiaceae</taxon>
        <taxon>Metschnikowia</taxon>
    </lineage>
</organism>
<protein>
    <submittedName>
        <fullName evidence="1">Uncharacterized protein</fullName>
    </submittedName>
</protein>
<name>A0A4V1J2R5_9ASCO</name>
<accession>A0A4V1J2R5</accession>
<sequence length="190" mass="21593">LVSSVLFKSESIGIFKIPPGTPSLGKWTTTPVVWKGCIRVIEQEDTDASGDKRACGLRLKLELYNKVTLNLLLEDFSEVEKETPWAEVWYNPFAHSDMEFFIGNDGQDTIESTPELSKYYKITTQLPGTGYHPFHPMGKGPLLQVALGLKFDDPADAAAFSESLAIYRRRFQNYHDTALYEKQLRDLEQR</sequence>
<feature type="non-terminal residue" evidence="1">
    <location>
        <position position="190"/>
    </location>
</feature>
<dbReference type="AlphaFoldDB" id="A0A4V1J2R5"/>
<dbReference type="OrthoDB" id="4018970at2759"/>
<reference evidence="2" key="1">
    <citation type="journal article" date="2018" name="Nat. Microbiol.">
        <title>Leveraging single-cell genomics to expand the fungal tree of life.</title>
        <authorList>
            <person name="Ahrendt S.R."/>
            <person name="Quandt C.A."/>
            <person name="Ciobanu D."/>
            <person name="Clum A."/>
            <person name="Salamov A."/>
            <person name="Andreopoulos B."/>
            <person name="Cheng J.F."/>
            <person name="Woyke T."/>
            <person name="Pelin A."/>
            <person name="Henrissat B."/>
            <person name="Reynolds N.K."/>
            <person name="Benny G.L."/>
            <person name="Smith M.E."/>
            <person name="James T.Y."/>
            <person name="Grigoriev I.V."/>
        </authorList>
    </citation>
    <scope>NUCLEOTIDE SEQUENCE [LARGE SCALE GENOMIC DNA]</scope>
    <source>
        <strain evidence="2">Baker2002</strain>
    </source>
</reference>
<gene>
    <name evidence="1" type="ORF">METBISCDRAFT_9451</name>
</gene>